<reference evidence="1" key="1">
    <citation type="journal article" date="2015" name="PeerJ">
        <title>First genomic representation of candidate bacterial phylum KSB3 points to enhanced environmental sensing as a trigger of wastewater bulking.</title>
        <authorList>
            <person name="Sekiguchi Y."/>
            <person name="Ohashi A."/>
            <person name="Parks D.H."/>
            <person name="Yamauchi T."/>
            <person name="Tyson G.W."/>
            <person name="Hugenholtz P."/>
        </authorList>
    </citation>
    <scope>NUCLEOTIDE SEQUENCE [LARGE SCALE GENOMIC DNA]</scope>
</reference>
<evidence type="ECO:0000313" key="1">
    <source>
        <dbReference type="EMBL" id="GAK60280.1"/>
    </source>
</evidence>
<sequence length="243" mass="28782">MNISSYARVKFLHKLIKRTWWRMINLSWKQFIVEFILRQFTTITLDTLPQYTFAPLDPQDIEDIPLPEPHEFFVMIKPSGLHKETEIKALIAQFHLEISREECYQNFFEIAAHLFNIAKIHDYRHHLPEGFLWLKLLELFYPATCQEMKVLYIKNGNEAILRRLKTRIRKKIGVEFFRVWVQGQNIVTCMTPVHTSDAATLEHELKILHYFQSACHSHPINIRSAKARLLLSKLSFDTPSLLH</sequence>
<organism evidence="1">
    <name type="scientific">Vecturithrix granuli</name>
    <dbReference type="NCBI Taxonomy" id="1499967"/>
    <lineage>
        <taxon>Bacteria</taxon>
        <taxon>Candidatus Moduliflexota</taxon>
        <taxon>Candidatus Vecturitrichia</taxon>
        <taxon>Candidatus Vecturitrichales</taxon>
        <taxon>Candidatus Vecturitrichaceae</taxon>
        <taxon>Candidatus Vecturithrix</taxon>
    </lineage>
</organism>
<keyword evidence="2" id="KW-1185">Reference proteome</keyword>
<proteinExistence type="predicted"/>
<dbReference type="HOGENOM" id="CLU_099752_0_0_0"/>
<protein>
    <submittedName>
        <fullName evidence="1">Uncharacterized protein</fullName>
    </submittedName>
</protein>
<accession>A0A081C6S5</accession>
<dbReference type="Proteomes" id="UP000030661">
    <property type="component" value="Unassembled WGS sequence"/>
</dbReference>
<gene>
    <name evidence="1" type="ORF">U27_00171</name>
</gene>
<evidence type="ECO:0000313" key="2">
    <source>
        <dbReference type="Proteomes" id="UP000030661"/>
    </source>
</evidence>
<name>A0A081C6S5_VECG1</name>
<dbReference type="AlphaFoldDB" id="A0A081C6S5"/>
<dbReference type="EMBL" id="DF820472">
    <property type="protein sequence ID" value="GAK60280.1"/>
    <property type="molecule type" value="Genomic_DNA"/>
</dbReference>